<dbReference type="PANTHER" id="PTHR35395:SF1">
    <property type="entry name" value="DUF6536 DOMAIN-CONTAINING PROTEIN"/>
    <property type="match status" value="1"/>
</dbReference>
<gene>
    <name evidence="3" type="ORF">T440DRAFT_246501</name>
</gene>
<evidence type="ECO:0000256" key="1">
    <source>
        <dbReference type="SAM" id="Phobius"/>
    </source>
</evidence>
<evidence type="ECO:0000259" key="2">
    <source>
        <dbReference type="Pfam" id="PF20163"/>
    </source>
</evidence>
<dbReference type="Pfam" id="PF20163">
    <property type="entry name" value="DUF6536"/>
    <property type="match status" value="1"/>
</dbReference>
<keyword evidence="1" id="KW-1133">Transmembrane helix</keyword>
<dbReference type="Proteomes" id="UP000799423">
    <property type="component" value="Unassembled WGS sequence"/>
</dbReference>
<feature type="domain" description="DUF6536" evidence="2">
    <location>
        <begin position="81"/>
        <end position="230"/>
    </location>
</feature>
<dbReference type="PANTHER" id="PTHR35395">
    <property type="entry name" value="DUF6536 DOMAIN-CONTAINING PROTEIN"/>
    <property type="match status" value="1"/>
</dbReference>
<feature type="transmembrane region" description="Helical" evidence="1">
    <location>
        <begin position="85"/>
        <end position="110"/>
    </location>
</feature>
<evidence type="ECO:0000313" key="4">
    <source>
        <dbReference type="Proteomes" id="UP000799423"/>
    </source>
</evidence>
<accession>A0A6A7AVN2</accession>
<feature type="transmembrane region" description="Helical" evidence="1">
    <location>
        <begin position="190"/>
        <end position="207"/>
    </location>
</feature>
<reference evidence="3" key="1">
    <citation type="submission" date="2020-01" db="EMBL/GenBank/DDBJ databases">
        <authorList>
            <consortium name="DOE Joint Genome Institute"/>
            <person name="Haridas S."/>
            <person name="Albert R."/>
            <person name="Binder M."/>
            <person name="Bloem J."/>
            <person name="Labutti K."/>
            <person name="Salamov A."/>
            <person name="Andreopoulos B."/>
            <person name="Baker S.E."/>
            <person name="Barry K."/>
            <person name="Bills G."/>
            <person name="Bluhm B.H."/>
            <person name="Cannon C."/>
            <person name="Castanera R."/>
            <person name="Culley D.E."/>
            <person name="Daum C."/>
            <person name="Ezra D."/>
            <person name="Gonzalez J.B."/>
            <person name="Henrissat B."/>
            <person name="Kuo A."/>
            <person name="Liang C."/>
            <person name="Lipzen A."/>
            <person name="Lutzoni F."/>
            <person name="Magnuson J."/>
            <person name="Mondo S."/>
            <person name="Nolan M."/>
            <person name="Ohm R."/>
            <person name="Pangilinan J."/>
            <person name="Park H.-J."/>
            <person name="Ramirez L."/>
            <person name="Alfaro M."/>
            <person name="Sun H."/>
            <person name="Tritt A."/>
            <person name="Yoshinaga Y."/>
            <person name="Zwiers L.-H."/>
            <person name="Turgeon B.G."/>
            <person name="Goodwin S.B."/>
            <person name="Spatafora J.W."/>
            <person name="Crous P.W."/>
            <person name="Grigoriev I.V."/>
        </authorList>
    </citation>
    <scope>NUCLEOTIDE SEQUENCE</scope>
    <source>
        <strain evidence="3">IPT5</strain>
    </source>
</reference>
<dbReference type="AlphaFoldDB" id="A0A6A7AVN2"/>
<keyword evidence="1" id="KW-0472">Membrane</keyword>
<organism evidence="3 4">
    <name type="scientific">Plenodomus tracheiphilus IPT5</name>
    <dbReference type="NCBI Taxonomy" id="1408161"/>
    <lineage>
        <taxon>Eukaryota</taxon>
        <taxon>Fungi</taxon>
        <taxon>Dikarya</taxon>
        <taxon>Ascomycota</taxon>
        <taxon>Pezizomycotina</taxon>
        <taxon>Dothideomycetes</taxon>
        <taxon>Pleosporomycetidae</taxon>
        <taxon>Pleosporales</taxon>
        <taxon>Pleosporineae</taxon>
        <taxon>Leptosphaeriaceae</taxon>
        <taxon>Plenodomus</taxon>
    </lineage>
</organism>
<feature type="transmembrane region" description="Helical" evidence="1">
    <location>
        <begin position="494"/>
        <end position="515"/>
    </location>
</feature>
<keyword evidence="1" id="KW-0812">Transmembrane</keyword>
<dbReference type="EMBL" id="MU006337">
    <property type="protein sequence ID" value="KAF2846178.1"/>
    <property type="molecule type" value="Genomic_DNA"/>
</dbReference>
<sequence>MSGHIRNFFKDSVAPVSRKHRMNDAQCDGSELRKLADKRSDSDVLEDDPVKPLSIHSKTTTVFNAPKERARRLLGPRFAGWRFGVLNFACWASIVFLINFIATICGSAASQEGDGVFYDGDCDYVKKLNSGLHILINVLGTVLLGGSNYCMQAMSAPTRSEVSKAHASGTWLDIGVPGVRNLKHINRRRIVLWCLLGISSLPLHLFYNSAVYSSISSNTYWAVSVSESFFQDTECLNCQKSGGMAGYWNETIFSTALEIIWSRARNNELQRLSPSECIDEYAELIQSNRGNVLLVASDHNFPPPEQNYFINDSRVYWASSFDPSDAQSAVRSANAYQWICSGRPDRLDEVCTEHVDDIKRRVDQWRVGRYCSGEDIYHSHCEEGRWPVDYCLSEKATPHCKLHFEMSIAIVIIMLNFVKAALMFYIAFRVKEDPLMTMGDAVASFLESKDPPTRNMCLASFMSFKRKKSYSPGPRPWQNAQYRWKDVTSKTRRFITLAMFLLALVLVSVLLDWGIRSADVDSVITRVGFGAVDPRTAIMGMSSSLVANAVVANSPQLCLSLLYFSYNALFTAMLMGYEWTTYAFKSKGLRVSSCPIGAQRSTYFLQLPYRFGTPLMILSGTLHWLVSQSIFLIAIDYYDAFGKPGNNKAWGSASASGYTTLGFSPSAIISVIVLGSLMVVSIIAFGYVPYKRGMPLAGSCSLAISAACHGEENEGNAAMEKLQWGVVSMGQDGVGHCAFSTKEVRGPAEGAVYI</sequence>
<feature type="transmembrane region" description="Helical" evidence="1">
    <location>
        <begin position="406"/>
        <end position="428"/>
    </location>
</feature>
<feature type="transmembrane region" description="Helical" evidence="1">
    <location>
        <begin position="561"/>
        <end position="580"/>
    </location>
</feature>
<protein>
    <recommendedName>
        <fullName evidence="2">DUF6536 domain-containing protein</fullName>
    </recommendedName>
</protein>
<feature type="transmembrane region" description="Helical" evidence="1">
    <location>
        <begin position="130"/>
        <end position="151"/>
    </location>
</feature>
<keyword evidence="4" id="KW-1185">Reference proteome</keyword>
<name>A0A6A7AVN2_9PLEO</name>
<feature type="transmembrane region" description="Helical" evidence="1">
    <location>
        <begin position="667"/>
        <end position="688"/>
    </location>
</feature>
<dbReference type="InterPro" id="IPR046623">
    <property type="entry name" value="DUF6536"/>
</dbReference>
<proteinExistence type="predicted"/>
<evidence type="ECO:0000313" key="3">
    <source>
        <dbReference type="EMBL" id="KAF2846178.1"/>
    </source>
</evidence>
<dbReference type="OrthoDB" id="5429634at2759"/>